<feature type="domain" description="Peroxisomal membrane protein PEX14-like KPWE" evidence="2">
    <location>
        <begin position="10"/>
        <end position="55"/>
    </location>
</feature>
<name>A0A8C8BIZ3_9STRI</name>
<accession>A0A8C8BIZ3</accession>
<keyword evidence="4" id="KW-1185">Reference proteome</keyword>
<dbReference type="Pfam" id="PF17733">
    <property type="entry name" value="KPWE_dom"/>
    <property type="match status" value="1"/>
</dbReference>
<dbReference type="Ensembl" id="ENSOSUT00000019460.1">
    <property type="protein sequence ID" value="ENSOSUP00000018843.1"/>
    <property type="gene ID" value="ENSOSUG00000013287.1"/>
</dbReference>
<dbReference type="AlphaFoldDB" id="A0A8C8BIZ3"/>
<organism evidence="3 4">
    <name type="scientific">Otus sunia</name>
    <name type="common">Oriental scops-owl</name>
    <dbReference type="NCBI Taxonomy" id="257818"/>
    <lineage>
        <taxon>Eukaryota</taxon>
        <taxon>Metazoa</taxon>
        <taxon>Chordata</taxon>
        <taxon>Craniata</taxon>
        <taxon>Vertebrata</taxon>
        <taxon>Euteleostomi</taxon>
        <taxon>Archelosauria</taxon>
        <taxon>Archosauria</taxon>
        <taxon>Dinosauria</taxon>
        <taxon>Saurischia</taxon>
        <taxon>Theropoda</taxon>
        <taxon>Coelurosauria</taxon>
        <taxon>Aves</taxon>
        <taxon>Neognathae</taxon>
        <taxon>Neoaves</taxon>
        <taxon>Telluraves</taxon>
        <taxon>Strigiformes</taxon>
        <taxon>Strigidae</taxon>
        <taxon>Otus</taxon>
    </lineage>
</organism>
<sequence length="133" mass="14331">ADWAPPPPPPAPSFAEVLRLVRSGREPPGVRRPLASPTGDSPTASRLLRPTKPWESRPGPTGRLLAASTSGRDKRAKKTPKQPLRATPRRTLGSAMPNTPRSGLAWSLAVKAVWLGGVELCVFFTSFKGYILK</sequence>
<dbReference type="InterPro" id="IPR040554">
    <property type="entry name" value="KPWE_PEX14_dom"/>
</dbReference>
<reference evidence="3" key="1">
    <citation type="submission" date="2025-08" db="UniProtKB">
        <authorList>
            <consortium name="Ensembl"/>
        </authorList>
    </citation>
    <scope>IDENTIFICATION</scope>
</reference>
<dbReference type="Proteomes" id="UP000694552">
    <property type="component" value="Unplaced"/>
</dbReference>
<proteinExistence type="predicted"/>
<evidence type="ECO:0000259" key="2">
    <source>
        <dbReference type="Pfam" id="PF17733"/>
    </source>
</evidence>
<protein>
    <recommendedName>
        <fullName evidence="2">Peroxisomal membrane protein PEX14-like KPWE domain-containing protein</fullName>
    </recommendedName>
</protein>
<reference evidence="3" key="2">
    <citation type="submission" date="2025-09" db="UniProtKB">
        <authorList>
            <consortium name="Ensembl"/>
        </authorList>
    </citation>
    <scope>IDENTIFICATION</scope>
</reference>
<feature type="region of interest" description="Disordered" evidence="1">
    <location>
        <begin position="21"/>
        <end position="98"/>
    </location>
</feature>
<evidence type="ECO:0000313" key="3">
    <source>
        <dbReference type="Ensembl" id="ENSOSUP00000018843.1"/>
    </source>
</evidence>
<evidence type="ECO:0000313" key="4">
    <source>
        <dbReference type="Proteomes" id="UP000694552"/>
    </source>
</evidence>
<evidence type="ECO:0000256" key="1">
    <source>
        <dbReference type="SAM" id="MobiDB-lite"/>
    </source>
</evidence>